<dbReference type="RefSeq" id="WP_227621388.1">
    <property type="nucleotide sequence ID" value="NZ_JAJEQL010000023.1"/>
</dbReference>
<proteinExistence type="predicted"/>
<evidence type="ECO:0000313" key="1">
    <source>
        <dbReference type="EMBL" id="MCC2199919.1"/>
    </source>
</evidence>
<comment type="caution">
    <text evidence="1">The sequence shown here is derived from an EMBL/GenBank/DDBJ whole genome shotgun (WGS) entry which is preliminary data.</text>
</comment>
<protein>
    <submittedName>
        <fullName evidence="1">Uncharacterized protein</fullName>
    </submittedName>
</protein>
<gene>
    <name evidence="1" type="ORF">LKD23_09175</name>
</gene>
<keyword evidence="2" id="KW-1185">Reference proteome</keyword>
<reference evidence="1" key="1">
    <citation type="submission" date="2021-10" db="EMBL/GenBank/DDBJ databases">
        <title>Anaerobic single-cell dispensing facilitates the cultivation of human gut bacteria.</title>
        <authorList>
            <person name="Afrizal A."/>
        </authorList>
    </citation>
    <scope>NUCLEOTIDE SEQUENCE</scope>
    <source>
        <strain evidence="1">CLA-AA-H233</strain>
    </source>
</reference>
<organism evidence="1 2">
    <name type="scientific">Faecalibacterium butyricigenerans</name>
    <dbReference type="NCBI Taxonomy" id="1851427"/>
    <lineage>
        <taxon>Bacteria</taxon>
        <taxon>Bacillati</taxon>
        <taxon>Bacillota</taxon>
        <taxon>Clostridia</taxon>
        <taxon>Eubacteriales</taxon>
        <taxon>Oscillospiraceae</taxon>
        <taxon>Faecalibacterium</taxon>
    </lineage>
</organism>
<dbReference type="EMBL" id="JAJEQL010000023">
    <property type="protein sequence ID" value="MCC2199919.1"/>
    <property type="molecule type" value="Genomic_DNA"/>
</dbReference>
<sequence>MSLTETFALLAVIISLLVLLVDAVHVTFEITWKISHEDREHNKKD</sequence>
<accession>A0ABS8F9L3</accession>
<evidence type="ECO:0000313" key="2">
    <source>
        <dbReference type="Proteomes" id="UP001430637"/>
    </source>
</evidence>
<name>A0ABS8F9L3_9FIRM</name>
<dbReference type="Proteomes" id="UP001430637">
    <property type="component" value="Unassembled WGS sequence"/>
</dbReference>